<name>A0A4R2NAQ2_9PAST</name>
<sequence length="192" mass="22019">MINPITEMQAQITTAKVLQRDLRQVVQEKKESIRNFYHAKEKAQQAVQTPQKIAKTAEATPIETKPRQIIADQEKEQQLLKMAKEHYTGYEDVAKFAQALNLSAEVVYLTLKYHSFIIQNETTQYRVLDSYYRNNGNLKAMTIDTGLKVWIVSKTLEGLGLSPNWASYKNFSIRMRAVLLLACYKSSIAIQC</sequence>
<proteinExistence type="predicted"/>
<evidence type="ECO:0000313" key="2">
    <source>
        <dbReference type="Proteomes" id="UP000295537"/>
    </source>
</evidence>
<dbReference type="Proteomes" id="UP000295537">
    <property type="component" value="Unassembled WGS sequence"/>
</dbReference>
<dbReference type="AlphaFoldDB" id="A0A4R2NAQ2"/>
<dbReference type="EMBL" id="SLXJ01000003">
    <property type="protein sequence ID" value="TCP18100.1"/>
    <property type="molecule type" value="Genomic_DNA"/>
</dbReference>
<organism evidence="1 2">
    <name type="scientific">Nicoletella semolina</name>
    <dbReference type="NCBI Taxonomy" id="271160"/>
    <lineage>
        <taxon>Bacteria</taxon>
        <taxon>Pseudomonadati</taxon>
        <taxon>Pseudomonadota</taxon>
        <taxon>Gammaproteobacteria</taxon>
        <taxon>Pasteurellales</taxon>
        <taxon>Pasteurellaceae</taxon>
        <taxon>Nicoletella</taxon>
    </lineage>
</organism>
<dbReference type="RefSeq" id="WP_243694556.1">
    <property type="nucleotide sequence ID" value="NZ_LVXA01000001.1"/>
</dbReference>
<evidence type="ECO:0000313" key="1">
    <source>
        <dbReference type="EMBL" id="TCP18100.1"/>
    </source>
</evidence>
<keyword evidence="2" id="KW-1185">Reference proteome</keyword>
<accession>A0A4R2NAQ2</accession>
<gene>
    <name evidence="1" type="ORF">EV693_10365</name>
</gene>
<protein>
    <submittedName>
        <fullName evidence="1">Uncharacterized protein</fullName>
    </submittedName>
</protein>
<comment type="caution">
    <text evidence="1">The sequence shown here is derived from an EMBL/GenBank/DDBJ whole genome shotgun (WGS) entry which is preliminary data.</text>
</comment>
<reference evidence="1 2" key="1">
    <citation type="submission" date="2019-03" db="EMBL/GenBank/DDBJ databases">
        <title>Genomic Encyclopedia of Type Strains, Phase IV (KMG-IV): sequencing the most valuable type-strain genomes for metagenomic binning, comparative biology and taxonomic classification.</title>
        <authorList>
            <person name="Goeker M."/>
        </authorList>
    </citation>
    <scope>NUCLEOTIDE SEQUENCE [LARGE SCALE GENOMIC DNA]</scope>
    <source>
        <strain evidence="1 2">DSM 16380</strain>
    </source>
</reference>